<dbReference type="OrthoDB" id="529273at2759"/>
<evidence type="ECO:0000256" key="3">
    <source>
        <dbReference type="ARBA" id="ARBA00022676"/>
    </source>
</evidence>
<evidence type="ECO:0000256" key="10">
    <source>
        <dbReference type="ARBA" id="ARBA00042574"/>
    </source>
</evidence>
<evidence type="ECO:0000313" key="14">
    <source>
        <dbReference type="Proteomes" id="UP000001554"/>
    </source>
</evidence>
<evidence type="ECO:0000256" key="11">
    <source>
        <dbReference type="ARBA" id="ARBA00048317"/>
    </source>
</evidence>
<keyword evidence="4" id="KW-0808">Transferase</keyword>
<evidence type="ECO:0000256" key="12">
    <source>
        <dbReference type="ARBA" id="ARBA00049432"/>
    </source>
</evidence>
<dbReference type="InterPro" id="IPR049625">
    <property type="entry name" value="Glyco_transf_61_cat"/>
</dbReference>
<keyword evidence="6" id="KW-0256">Endoplasmic reticulum</keyword>
<dbReference type="OMA" id="CVREAIF"/>
<dbReference type="GO" id="GO:0097363">
    <property type="term" value="F:protein O-acetylglucosaminyltransferase activity"/>
    <property type="evidence" value="ECO:0000318"/>
    <property type="project" value="GO_Central"/>
</dbReference>
<keyword evidence="7" id="KW-0325">Glycoprotein</keyword>
<dbReference type="Proteomes" id="UP000001554">
    <property type="component" value="Chromosome 5"/>
</dbReference>
<dbReference type="InterPro" id="IPR007657">
    <property type="entry name" value="Glycosyltransferase_61"/>
</dbReference>
<gene>
    <name evidence="15" type="primary">LOC118416569</name>
</gene>
<dbReference type="AlphaFoldDB" id="A0A9J7MS07"/>
<keyword evidence="3" id="KW-0328">Glycosyltransferase</keyword>
<evidence type="ECO:0000256" key="9">
    <source>
        <dbReference type="ARBA" id="ARBA00040944"/>
    </source>
</evidence>
<comment type="similarity">
    <text evidence="1">Belongs to the glycosyltransferase 61 family.</text>
</comment>
<evidence type="ECO:0000256" key="7">
    <source>
        <dbReference type="ARBA" id="ARBA00023180"/>
    </source>
</evidence>
<evidence type="ECO:0000256" key="1">
    <source>
        <dbReference type="ARBA" id="ARBA00005449"/>
    </source>
</evidence>
<evidence type="ECO:0000256" key="2">
    <source>
        <dbReference type="ARBA" id="ARBA00011970"/>
    </source>
</evidence>
<accession>A0A9J7MS07</accession>
<organism evidence="14 15">
    <name type="scientific">Branchiostoma floridae</name>
    <name type="common">Florida lancelet</name>
    <name type="synonym">Amphioxus</name>
    <dbReference type="NCBI Taxonomy" id="7739"/>
    <lineage>
        <taxon>Eukaryota</taxon>
        <taxon>Metazoa</taxon>
        <taxon>Chordata</taxon>
        <taxon>Cephalochordata</taxon>
        <taxon>Leptocardii</taxon>
        <taxon>Amphioxiformes</taxon>
        <taxon>Branchiostomatidae</taxon>
        <taxon>Branchiostoma</taxon>
    </lineage>
</organism>
<sequence>MPLPGPSHNDVTTQPICPALAHLRLPPEHLPYHLYSHPEAAAAVRNDTRCYRRRRARLPCWGYEEDCPPESRYSPPVCDRERESRKRHHKLSNTERFWLEAGFGYVREQKRQLVALCEAQSQNDSWLECSPYARYCRARNLYLDFRRLRIQENHFGKRFRRDILGPGDIGGHCKVKADRLKSMTGHEAHGLMSWYAELENFTSLNFRPTTGNENCDVMLDTPTYFMKLDLGINMYHHFCDFLNLYVSQHVNGSFSTDVNIVVWDTSGRSYKDLFGATWRAFTDHSIQQLKDYDGKRVCVREAIFPLLPRMAFGLYYNIHLVPGCKNSGLVRAFSRHVLYRLGIDHGQPQIGRLRVTFLSRITQFRRVLNEDQLLSELRKDSRLHVNKVDYDHREMPFLQQLQHTQNTDIFIGIHGAGLTHTLFLPDWACLLEIYNCGDESCYRNLAALRGVGYVTWEGNAGLTQIDQLGTYKGRGDYDKFVNYTVNPTEFRVLMEKAITYVFNHPAFPARHMHQKEEL</sequence>
<evidence type="ECO:0000256" key="5">
    <source>
        <dbReference type="ARBA" id="ARBA00022729"/>
    </source>
</evidence>
<dbReference type="RefSeq" id="XP_035677616.1">
    <property type="nucleotide sequence ID" value="XM_035821723.1"/>
</dbReference>
<dbReference type="GeneID" id="118416569"/>
<comment type="catalytic activity">
    <reaction evidence="12">
        <text>L-threonyl-[protein] + UDP-N-acetyl-alpha-D-glucosamine = 3-O-(N-acetyl-beta-D-glucosaminyl)-L-threonyl-[protein] + UDP + H(+)</text>
        <dbReference type="Rhea" id="RHEA:48908"/>
        <dbReference type="Rhea" id="RHEA-COMP:11060"/>
        <dbReference type="Rhea" id="RHEA-COMP:12252"/>
        <dbReference type="ChEBI" id="CHEBI:15378"/>
        <dbReference type="ChEBI" id="CHEBI:30013"/>
        <dbReference type="ChEBI" id="CHEBI:57705"/>
        <dbReference type="ChEBI" id="CHEBI:58223"/>
        <dbReference type="ChEBI" id="CHEBI:90840"/>
        <dbReference type="EC" id="2.4.1.255"/>
    </reaction>
</comment>
<reference evidence="15" key="2">
    <citation type="submission" date="2025-08" db="UniProtKB">
        <authorList>
            <consortium name="RefSeq"/>
        </authorList>
    </citation>
    <scope>IDENTIFICATION</scope>
    <source>
        <strain evidence="15">S238N-H82</strain>
        <tissue evidence="15">Testes</tissue>
    </source>
</reference>
<evidence type="ECO:0000256" key="4">
    <source>
        <dbReference type="ARBA" id="ARBA00022679"/>
    </source>
</evidence>
<comment type="function">
    <text evidence="8">Catalyzes the transfer of a single N-acetylglucosamine from UDP-GlcNAc to a serine or threonine residue in extracellular proteins resulting in their modification with a beta-linked N-acetylglucosamine (O-GlcNAc). Specifically glycosylates the Thr residue located between the fifth and sixth conserved cysteines of folded EGF-like domains.</text>
</comment>
<dbReference type="KEGG" id="bfo:118416569"/>
<dbReference type="Pfam" id="PF04577">
    <property type="entry name" value="Glyco_transf_61"/>
    <property type="match status" value="1"/>
</dbReference>
<evidence type="ECO:0000313" key="15">
    <source>
        <dbReference type="RefSeq" id="XP_035677616.1"/>
    </source>
</evidence>
<protein>
    <recommendedName>
        <fullName evidence="9">EGF domain-specific O-linked N-acetylglucosamine transferase</fullName>
        <ecNumber evidence="2">2.4.1.255</ecNumber>
    </recommendedName>
    <alternativeName>
        <fullName evidence="10">Extracellular O-linked N-acetylglucosamine transferase</fullName>
    </alternativeName>
</protein>
<evidence type="ECO:0000256" key="8">
    <source>
        <dbReference type="ARBA" id="ARBA00037761"/>
    </source>
</evidence>
<keyword evidence="14" id="KW-1185">Reference proteome</keyword>
<comment type="catalytic activity">
    <reaction evidence="11">
        <text>L-seryl-[protein] + UDP-N-acetyl-alpha-D-glucosamine = 3-O-(N-acetyl-beta-D-glucosaminyl)-L-seryl-[protein] + UDP + H(+)</text>
        <dbReference type="Rhea" id="RHEA:48904"/>
        <dbReference type="Rhea" id="RHEA-COMP:9863"/>
        <dbReference type="Rhea" id="RHEA-COMP:12251"/>
        <dbReference type="ChEBI" id="CHEBI:15378"/>
        <dbReference type="ChEBI" id="CHEBI:29999"/>
        <dbReference type="ChEBI" id="CHEBI:57705"/>
        <dbReference type="ChEBI" id="CHEBI:58223"/>
        <dbReference type="ChEBI" id="CHEBI:90838"/>
        <dbReference type="EC" id="2.4.1.255"/>
    </reaction>
</comment>
<reference evidence="14" key="1">
    <citation type="journal article" date="2020" name="Nat. Ecol. Evol.">
        <title>Deeply conserved synteny resolves early events in vertebrate evolution.</title>
        <authorList>
            <person name="Simakov O."/>
            <person name="Marletaz F."/>
            <person name="Yue J.X."/>
            <person name="O'Connell B."/>
            <person name="Jenkins J."/>
            <person name="Brandt A."/>
            <person name="Calef R."/>
            <person name="Tung C.H."/>
            <person name="Huang T.K."/>
            <person name="Schmutz J."/>
            <person name="Satoh N."/>
            <person name="Yu J.K."/>
            <person name="Putnam N.H."/>
            <person name="Green R.E."/>
            <person name="Rokhsar D.S."/>
        </authorList>
    </citation>
    <scope>NUCLEOTIDE SEQUENCE [LARGE SCALE GENOMIC DNA]</scope>
    <source>
        <strain evidence="14">S238N-H82</strain>
    </source>
</reference>
<dbReference type="PANTHER" id="PTHR20961:SF148">
    <property type="entry name" value="EGF DOMAIN-SPECIFIC O-LINKED N-ACETYLGLUCOSAMINE TRANSFERASE"/>
    <property type="match status" value="1"/>
</dbReference>
<dbReference type="EC" id="2.4.1.255" evidence="2"/>
<feature type="domain" description="Glycosyltransferase 61 catalytic" evidence="13">
    <location>
        <begin position="328"/>
        <end position="430"/>
    </location>
</feature>
<dbReference type="GO" id="GO:0005788">
    <property type="term" value="C:endoplasmic reticulum lumen"/>
    <property type="evidence" value="ECO:0000318"/>
    <property type="project" value="GO_Central"/>
</dbReference>
<dbReference type="PANTHER" id="PTHR20961">
    <property type="entry name" value="GLYCOSYLTRANSFERASE"/>
    <property type="match status" value="1"/>
</dbReference>
<proteinExistence type="inferred from homology"/>
<keyword evidence="5" id="KW-0732">Signal</keyword>
<evidence type="ECO:0000259" key="13">
    <source>
        <dbReference type="Pfam" id="PF04577"/>
    </source>
</evidence>
<name>A0A9J7MS07_BRAFL</name>
<evidence type="ECO:0000256" key="6">
    <source>
        <dbReference type="ARBA" id="ARBA00022824"/>
    </source>
</evidence>